<dbReference type="PANTHER" id="PTHR46312">
    <property type="entry name" value="NACHT DOMAIN-CONTAINING PROTEIN"/>
    <property type="match status" value="1"/>
</dbReference>
<proteinExistence type="predicted"/>
<sequence>MADERIKNSQIDCLLELEGIANPYQLSKNILECLTGKNMHAQYKEFKDYIHTCNLEQLLSSPMFITSLVCSWVDGVHVTGSLCEIYSILLDCLVKKVNNTPKYFERPQFQCFKNTAYLASNIDDIDNLSKTAFHLLFCSENESSNVFSDKELTKYITDETKMFSLKAGILSERKGSSLTNRLSHCSFIHRSIQEFLAACYIASNADLNYDIVAKYMEKNAHAYLEMSNVFICLCGLNIEAAYKMSCLMDEFTRTPYPITLQRIIISGYKEAIDNMSKGSKMRLKLGHFYFDDVSKTDDEVLEFIFGMNASNVRSVSIFCTTTYNMLNHVDSILSSSTCCLIRLEMCITGTAIANHGVDLSSCHSLEAVDISGNVNLFPKSFFTVKELKIFEIMVQF</sequence>
<reference evidence="1" key="2">
    <citation type="submission" date="2020-11" db="EMBL/GenBank/DDBJ databases">
        <authorList>
            <person name="McCartney M.A."/>
            <person name="Auch B."/>
            <person name="Kono T."/>
            <person name="Mallez S."/>
            <person name="Becker A."/>
            <person name="Gohl D.M."/>
            <person name="Silverstein K.A.T."/>
            <person name="Koren S."/>
            <person name="Bechman K.B."/>
            <person name="Herman A."/>
            <person name="Abrahante J.E."/>
            <person name="Garbe J."/>
        </authorList>
    </citation>
    <scope>NUCLEOTIDE SEQUENCE</scope>
    <source>
        <strain evidence="1">Duluth1</strain>
        <tissue evidence="1">Whole animal</tissue>
    </source>
</reference>
<dbReference type="EMBL" id="JAIWYP010000007">
    <property type="protein sequence ID" value="KAH3792338.1"/>
    <property type="molecule type" value="Genomic_DNA"/>
</dbReference>
<protein>
    <submittedName>
        <fullName evidence="1">Uncharacterized protein</fullName>
    </submittedName>
</protein>
<gene>
    <name evidence="1" type="ORF">DPMN_145832</name>
</gene>
<dbReference type="AlphaFoldDB" id="A0A9D4F5M7"/>
<dbReference type="PANTHER" id="PTHR46312:SF2">
    <property type="entry name" value="NUCLEOTIDE-BINDING OLIGOMERIZATION DOMAIN-CONTAINING PROTEIN 2-LIKE"/>
    <property type="match status" value="1"/>
</dbReference>
<name>A0A9D4F5M7_DREPO</name>
<comment type="caution">
    <text evidence="1">The sequence shown here is derived from an EMBL/GenBank/DDBJ whole genome shotgun (WGS) entry which is preliminary data.</text>
</comment>
<accession>A0A9D4F5M7</accession>
<organism evidence="1 2">
    <name type="scientific">Dreissena polymorpha</name>
    <name type="common">Zebra mussel</name>
    <name type="synonym">Mytilus polymorpha</name>
    <dbReference type="NCBI Taxonomy" id="45954"/>
    <lineage>
        <taxon>Eukaryota</taxon>
        <taxon>Metazoa</taxon>
        <taxon>Spiralia</taxon>
        <taxon>Lophotrochozoa</taxon>
        <taxon>Mollusca</taxon>
        <taxon>Bivalvia</taxon>
        <taxon>Autobranchia</taxon>
        <taxon>Heteroconchia</taxon>
        <taxon>Euheterodonta</taxon>
        <taxon>Imparidentia</taxon>
        <taxon>Neoheterodontei</taxon>
        <taxon>Myida</taxon>
        <taxon>Dreissenoidea</taxon>
        <taxon>Dreissenidae</taxon>
        <taxon>Dreissena</taxon>
    </lineage>
</organism>
<reference evidence="1" key="1">
    <citation type="journal article" date="2019" name="bioRxiv">
        <title>The Genome of the Zebra Mussel, Dreissena polymorpha: A Resource for Invasive Species Research.</title>
        <authorList>
            <person name="McCartney M.A."/>
            <person name="Auch B."/>
            <person name="Kono T."/>
            <person name="Mallez S."/>
            <person name="Zhang Y."/>
            <person name="Obille A."/>
            <person name="Becker A."/>
            <person name="Abrahante J.E."/>
            <person name="Garbe J."/>
            <person name="Badalamenti J.P."/>
            <person name="Herman A."/>
            <person name="Mangelson H."/>
            <person name="Liachko I."/>
            <person name="Sullivan S."/>
            <person name="Sone E.D."/>
            <person name="Koren S."/>
            <person name="Silverstein K.A.T."/>
            <person name="Beckman K.B."/>
            <person name="Gohl D.M."/>
        </authorList>
    </citation>
    <scope>NUCLEOTIDE SEQUENCE</scope>
    <source>
        <strain evidence="1">Duluth1</strain>
        <tissue evidence="1">Whole animal</tissue>
    </source>
</reference>
<keyword evidence="2" id="KW-1185">Reference proteome</keyword>
<evidence type="ECO:0000313" key="1">
    <source>
        <dbReference type="EMBL" id="KAH3792338.1"/>
    </source>
</evidence>
<evidence type="ECO:0000313" key="2">
    <source>
        <dbReference type="Proteomes" id="UP000828390"/>
    </source>
</evidence>
<dbReference type="Proteomes" id="UP000828390">
    <property type="component" value="Unassembled WGS sequence"/>
</dbReference>